<dbReference type="GO" id="GO:0046872">
    <property type="term" value="F:metal ion binding"/>
    <property type="evidence" value="ECO:0007669"/>
    <property type="project" value="UniProtKB-KW"/>
</dbReference>
<dbReference type="PANTHER" id="PTHR42978">
    <property type="entry name" value="QUORUM-QUENCHING LACTONASE YTNP-RELATED-RELATED"/>
    <property type="match status" value="1"/>
</dbReference>
<feature type="signal peptide" evidence="5">
    <location>
        <begin position="1"/>
        <end position="26"/>
    </location>
</feature>
<dbReference type="SMART" id="SM00849">
    <property type="entry name" value="Lactamase_B"/>
    <property type="match status" value="1"/>
</dbReference>
<dbReference type="PANTHER" id="PTHR42978:SF6">
    <property type="entry name" value="QUORUM-QUENCHING LACTONASE YTNP-RELATED"/>
    <property type="match status" value="1"/>
</dbReference>
<proteinExistence type="inferred from homology"/>
<keyword evidence="4" id="KW-0862">Zinc</keyword>
<dbReference type="GO" id="GO:0016787">
    <property type="term" value="F:hydrolase activity"/>
    <property type="evidence" value="ECO:0007669"/>
    <property type="project" value="UniProtKB-KW"/>
</dbReference>
<evidence type="ECO:0000313" key="7">
    <source>
        <dbReference type="EMBL" id="MCT8970313.1"/>
    </source>
</evidence>
<evidence type="ECO:0000256" key="3">
    <source>
        <dbReference type="ARBA" id="ARBA00022801"/>
    </source>
</evidence>
<dbReference type="PROSITE" id="PS51318">
    <property type="entry name" value="TAT"/>
    <property type="match status" value="1"/>
</dbReference>
<dbReference type="InterPro" id="IPR051013">
    <property type="entry name" value="MBL_superfamily_lactonases"/>
</dbReference>
<keyword evidence="3" id="KW-0378">Hydrolase</keyword>
<gene>
    <name evidence="7" type="ORF">MUB46_00420</name>
</gene>
<dbReference type="AlphaFoldDB" id="A0AAW5QUJ1"/>
<dbReference type="InterPro" id="IPR036866">
    <property type="entry name" value="RibonucZ/Hydroxyglut_hydro"/>
</dbReference>
<accession>A0AAW5QUJ1</accession>
<dbReference type="RefSeq" id="WP_261613885.1">
    <property type="nucleotide sequence ID" value="NZ_JALIDZ010000001.1"/>
</dbReference>
<protein>
    <submittedName>
        <fullName evidence="7">MBL fold metallo-hydrolase</fullName>
    </submittedName>
</protein>
<evidence type="ECO:0000259" key="6">
    <source>
        <dbReference type="SMART" id="SM00849"/>
    </source>
</evidence>
<dbReference type="Pfam" id="PF00753">
    <property type="entry name" value="Lactamase_B"/>
    <property type="match status" value="1"/>
</dbReference>
<keyword evidence="2" id="KW-0479">Metal-binding</keyword>
<keyword evidence="8" id="KW-1185">Reference proteome</keyword>
<evidence type="ECO:0000313" key="8">
    <source>
        <dbReference type="Proteomes" id="UP001320898"/>
    </source>
</evidence>
<organism evidence="7 8">
    <name type="scientific">Microbaculum marinisediminis</name>
    <dbReference type="NCBI Taxonomy" id="2931392"/>
    <lineage>
        <taxon>Bacteria</taxon>
        <taxon>Pseudomonadati</taxon>
        <taxon>Pseudomonadota</taxon>
        <taxon>Alphaproteobacteria</taxon>
        <taxon>Hyphomicrobiales</taxon>
        <taxon>Tepidamorphaceae</taxon>
        <taxon>Microbaculum</taxon>
    </lineage>
</organism>
<feature type="chain" id="PRO_5043655531" evidence="5">
    <location>
        <begin position="27"/>
        <end position="327"/>
    </location>
</feature>
<comment type="similarity">
    <text evidence="1">Belongs to the metallo-beta-lactamase superfamily.</text>
</comment>
<dbReference type="Gene3D" id="3.60.15.10">
    <property type="entry name" value="Ribonuclease Z/Hydroxyacylglutathione hydrolase-like"/>
    <property type="match status" value="1"/>
</dbReference>
<evidence type="ECO:0000256" key="2">
    <source>
        <dbReference type="ARBA" id="ARBA00022723"/>
    </source>
</evidence>
<evidence type="ECO:0000256" key="1">
    <source>
        <dbReference type="ARBA" id="ARBA00007749"/>
    </source>
</evidence>
<name>A0AAW5QUJ1_9HYPH</name>
<dbReference type="SUPFAM" id="SSF56281">
    <property type="entry name" value="Metallo-hydrolase/oxidoreductase"/>
    <property type="match status" value="1"/>
</dbReference>
<sequence>MTRRFSMTRRNALLATAGAAIAPAFAGGLAAPARADAPMIGSSRPEVYRFKLGDFEITTIADGAVQLDGPHPIFGNDQAPEAVQAYAEDNFLPPNRMEISFTPVVVNTGDELVMFDSGNGAGRRPNAGKLASMLSAAGYSPDQIDVVVLTHFHPDHIGGLMEEGKPLFANARYVIPETEYAFWTSSDRMGTPAEGVAKLTAANVVPHVEKATFIKDGADVATGIRAVGTPGHTPGHTAYMIESAGRPFLLWGDVTNHYIVSLQRPDWHVSFDIDKDQAVKTRKAVLDMAATDRIPVTGYHMPFPAVGYVEKVGDGYRWVPVSYQLRL</sequence>
<reference evidence="7 8" key="1">
    <citation type="submission" date="2022-04" db="EMBL/GenBank/DDBJ databases">
        <authorList>
            <person name="Ye Y.-Q."/>
            <person name="Du Z.-J."/>
        </authorList>
    </citation>
    <scope>NUCLEOTIDE SEQUENCE [LARGE SCALE GENOMIC DNA]</scope>
    <source>
        <strain evidence="7 8">A6E488</strain>
    </source>
</reference>
<evidence type="ECO:0000256" key="5">
    <source>
        <dbReference type="SAM" id="SignalP"/>
    </source>
</evidence>
<keyword evidence="5" id="KW-0732">Signal</keyword>
<comment type="caution">
    <text evidence="7">The sequence shown here is derived from an EMBL/GenBank/DDBJ whole genome shotgun (WGS) entry which is preliminary data.</text>
</comment>
<dbReference type="InterPro" id="IPR001279">
    <property type="entry name" value="Metallo-B-lactamas"/>
</dbReference>
<feature type="domain" description="Metallo-beta-lactamase" evidence="6">
    <location>
        <begin position="100"/>
        <end position="300"/>
    </location>
</feature>
<dbReference type="CDD" id="cd07720">
    <property type="entry name" value="OPHC2-like_MBL-fold"/>
    <property type="match status" value="1"/>
</dbReference>
<evidence type="ECO:0000256" key="4">
    <source>
        <dbReference type="ARBA" id="ARBA00022833"/>
    </source>
</evidence>
<dbReference type="InterPro" id="IPR006311">
    <property type="entry name" value="TAT_signal"/>
</dbReference>
<dbReference type="Proteomes" id="UP001320898">
    <property type="component" value="Unassembled WGS sequence"/>
</dbReference>
<dbReference type="EMBL" id="JALIDZ010000001">
    <property type="protein sequence ID" value="MCT8970313.1"/>
    <property type="molecule type" value="Genomic_DNA"/>
</dbReference>